<keyword evidence="5 15" id="KW-0812">Transmembrane</keyword>
<dbReference type="InterPro" id="IPR023298">
    <property type="entry name" value="ATPase_P-typ_TM_dom_sf"/>
</dbReference>
<dbReference type="SFLD" id="SFLDS00003">
    <property type="entry name" value="Haloacid_Dehalogenase"/>
    <property type="match status" value="1"/>
</dbReference>
<comment type="subcellular location">
    <subcellularLocation>
        <location evidence="1">Cell membrane</location>
        <topology evidence="1">Multi-pass membrane protein</topology>
    </subcellularLocation>
</comment>
<feature type="transmembrane region" description="Helical" evidence="15">
    <location>
        <begin position="97"/>
        <end position="120"/>
    </location>
</feature>
<keyword evidence="18" id="KW-1185">Reference proteome</keyword>
<evidence type="ECO:0000256" key="14">
    <source>
        <dbReference type="ARBA" id="ARBA00023136"/>
    </source>
</evidence>
<dbReference type="Pfam" id="PF00122">
    <property type="entry name" value="E1-E2_ATPase"/>
    <property type="match status" value="1"/>
</dbReference>
<protein>
    <submittedName>
        <fullName evidence="17">Cation-translocating P-type ATPase</fullName>
    </submittedName>
</protein>
<dbReference type="InterPro" id="IPR027256">
    <property type="entry name" value="P-typ_ATPase_IB"/>
</dbReference>
<dbReference type="InterPro" id="IPR001757">
    <property type="entry name" value="P_typ_ATPase"/>
</dbReference>
<reference evidence="17" key="1">
    <citation type="submission" date="2020-09" db="EMBL/GenBank/DDBJ databases">
        <title>Iningainema tapete sp. nov. (Scytonemataceae, Cyanobacteria) from greenhouses in central Florida (USA) produces two types of nodularin with biosynthetic potential for microcystin-LR and anabaenopeptins.</title>
        <authorList>
            <person name="Berthold D.E."/>
            <person name="Lefler F.W."/>
            <person name="Huang I.-S."/>
            <person name="Abdulla H."/>
            <person name="Zimba P.V."/>
            <person name="Laughinghouse H.D. IV."/>
        </authorList>
    </citation>
    <scope>NUCLEOTIDE SEQUENCE</scope>
    <source>
        <strain evidence="17">BLCCT55</strain>
    </source>
</reference>
<dbReference type="InterPro" id="IPR051014">
    <property type="entry name" value="Cation_Transport_ATPase_IB"/>
</dbReference>
<name>A0A8J7BWM7_9CYAN</name>
<accession>A0A8J7BWM7</accession>
<dbReference type="GO" id="GO:0046872">
    <property type="term" value="F:metal ion binding"/>
    <property type="evidence" value="ECO:0007669"/>
    <property type="project" value="UniProtKB-KW"/>
</dbReference>
<dbReference type="Gene3D" id="3.40.50.1000">
    <property type="entry name" value="HAD superfamily/HAD-like"/>
    <property type="match status" value="1"/>
</dbReference>
<dbReference type="GO" id="GO:0019829">
    <property type="term" value="F:ATPase-coupled monoatomic cation transmembrane transporter activity"/>
    <property type="evidence" value="ECO:0007669"/>
    <property type="project" value="InterPro"/>
</dbReference>
<feature type="transmembrane region" description="Helical" evidence="15">
    <location>
        <begin position="58"/>
        <end position="77"/>
    </location>
</feature>
<feature type="transmembrane region" description="Helical" evidence="15">
    <location>
        <begin position="293"/>
        <end position="317"/>
    </location>
</feature>
<evidence type="ECO:0000256" key="5">
    <source>
        <dbReference type="ARBA" id="ARBA00022692"/>
    </source>
</evidence>
<evidence type="ECO:0000256" key="2">
    <source>
        <dbReference type="ARBA" id="ARBA00006024"/>
    </source>
</evidence>
<keyword evidence="9 15" id="KW-0067">ATP-binding</keyword>
<feature type="transmembrane region" description="Helical" evidence="15">
    <location>
        <begin position="34"/>
        <end position="51"/>
    </location>
</feature>
<keyword evidence="11 15" id="KW-1133">Transmembrane helix</keyword>
<dbReference type="PRINTS" id="PR00941">
    <property type="entry name" value="CDATPASE"/>
</dbReference>
<keyword evidence="14 15" id="KW-0472">Membrane</keyword>
<dbReference type="GO" id="GO:0005886">
    <property type="term" value="C:plasma membrane"/>
    <property type="evidence" value="ECO:0007669"/>
    <property type="project" value="UniProtKB-SubCell"/>
</dbReference>
<dbReference type="Gene3D" id="2.70.150.10">
    <property type="entry name" value="Calcium-transporting ATPase, cytoplasmic transduction domain A"/>
    <property type="match status" value="1"/>
</dbReference>
<dbReference type="InterPro" id="IPR044492">
    <property type="entry name" value="P_typ_ATPase_HD_dom"/>
</dbReference>
<keyword evidence="3" id="KW-0813">Transport</keyword>
<dbReference type="InterPro" id="IPR036412">
    <property type="entry name" value="HAD-like_sf"/>
</dbReference>
<dbReference type="Pfam" id="PF00702">
    <property type="entry name" value="Hydrolase"/>
    <property type="match status" value="1"/>
</dbReference>
<feature type="transmembrane region" description="Helical" evidence="15">
    <location>
        <begin position="263"/>
        <end position="281"/>
    </location>
</feature>
<evidence type="ECO:0000256" key="10">
    <source>
        <dbReference type="ARBA" id="ARBA00022967"/>
    </source>
</evidence>
<feature type="domain" description="P-type ATPase A" evidence="16">
    <location>
        <begin position="143"/>
        <end position="243"/>
    </location>
</feature>
<dbReference type="SFLD" id="SFLDG00002">
    <property type="entry name" value="C1.7:_P-type_atpase_like"/>
    <property type="match status" value="1"/>
</dbReference>
<dbReference type="FunFam" id="2.70.150.10:FF:000020">
    <property type="entry name" value="Copper-exporting P-type ATPase A"/>
    <property type="match status" value="1"/>
</dbReference>
<dbReference type="PANTHER" id="PTHR48085:SF5">
    <property type="entry name" value="CADMIUM_ZINC-TRANSPORTING ATPASE HMA4-RELATED"/>
    <property type="match status" value="1"/>
</dbReference>
<evidence type="ECO:0000256" key="13">
    <source>
        <dbReference type="ARBA" id="ARBA00023065"/>
    </source>
</evidence>
<dbReference type="PROSITE" id="PS00154">
    <property type="entry name" value="ATPASE_E1_E2"/>
    <property type="match status" value="1"/>
</dbReference>
<evidence type="ECO:0000256" key="11">
    <source>
        <dbReference type="ARBA" id="ARBA00022989"/>
    </source>
</evidence>
<evidence type="ECO:0000313" key="17">
    <source>
        <dbReference type="EMBL" id="MBD2772112.1"/>
    </source>
</evidence>
<keyword evidence="12" id="KW-0186">Copper</keyword>
<dbReference type="SUPFAM" id="SSF56784">
    <property type="entry name" value="HAD-like"/>
    <property type="match status" value="1"/>
</dbReference>
<keyword evidence="6 15" id="KW-0479">Metal-binding</keyword>
<keyword evidence="4 15" id="KW-1003">Cell membrane</keyword>
<dbReference type="NCBIfam" id="TIGR01525">
    <property type="entry name" value="ATPase-IB_hvy"/>
    <property type="match status" value="1"/>
</dbReference>
<evidence type="ECO:0000256" key="7">
    <source>
        <dbReference type="ARBA" id="ARBA00022741"/>
    </source>
</evidence>
<evidence type="ECO:0000259" key="16">
    <source>
        <dbReference type="Pfam" id="PF00122"/>
    </source>
</evidence>
<evidence type="ECO:0000256" key="1">
    <source>
        <dbReference type="ARBA" id="ARBA00004651"/>
    </source>
</evidence>
<evidence type="ECO:0000256" key="8">
    <source>
        <dbReference type="ARBA" id="ARBA00022796"/>
    </source>
</evidence>
<dbReference type="SUPFAM" id="SSF81665">
    <property type="entry name" value="Calcium ATPase, transmembrane domain M"/>
    <property type="match status" value="1"/>
</dbReference>
<proteinExistence type="inferred from homology"/>
<dbReference type="Gene3D" id="3.40.1110.10">
    <property type="entry name" value="Calcium-transporting ATPase, cytoplasmic domain N"/>
    <property type="match status" value="1"/>
</dbReference>
<evidence type="ECO:0000256" key="4">
    <source>
        <dbReference type="ARBA" id="ARBA00022475"/>
    </source>
</evidence>
<keyword evidence="10" id="KW-1278">Translocase</keyword>
<dbReference type="GO" id="GO:0005524">
    <property type="term" value="F:ATP binding"/>
    <property type="evidence" value="ECO:0007669"/>
    <property type="project" value="UniProtKB-UniRule"/>
</dbReference>
<feature type="transmembrane region" description="Helical" evidence="15">
    <location>
        <begin position="601"/>
        <end position="627"/>
    </location>
</feature>
<dbReference type="RefSeq" id="WP_190826397.1">
    <property type="nucleotide sequence ID" value="NZ_CAWPPI010000034.1"/>
</dbReference>
<gene>
    <name evidence="17" type="ORF">ICL16_08460</name>
</gene>
<dbReference type="InterPro" id="IPR008250">
    <property type="entry name" value="ATPase_P-typ_transduc_dom_A_sf"/>
</dbReference>
<dbReference type="AlphaFoldDB" id="A0A8J7BWM7"/>
<dbReference type="InterPro" id="IPR018303">
    <property type="entry name" value="ATPase_P-typ_P_site"/>
</dbReference>
<sequence length="649" mass="69466">MTERDEREELQAQAVDDDLDEVEGFSGLWYTFPPIRNALIAGTLLVTGWLVSQFNVPVYVPNSIFGLAILIGAYYWAQEGWKEFIEEREVGIEALMAFATLGAVILEQWFEAAFLVFLYAGAESIEEYTFAQTRTAIRALLDLVPETAALLTDTGEVRIPAKELKIDNVFLVRPGERIPTDGEIVEGASSIDEAAVTGESVSVEKAVGDKVFAGTINTTGVLKVRATTSFASNSLQKIIQTVEEAQGVKSSAQRWIDRFGRRYSPSVLVVALLLVVIPFLIKANFTTWAVRAVVLLVAAAPCALVISTPVAISAAIGRSGQEGVLIKGGIHLENLAKVRVVAFDKTGTLTRGKPVVTNVLSTTNETASLMRSAASIEHLSEHPLAKAIVEKAQAEGVTITEVQNFQSLTGAGAKADIEGQTIYVGSPGLFRQMGVTLERLKPEIERLQAEGKTVVLAGTKDRIQGLFAIRDEPRKEAKRAIQQLHKMQVKVAMLTGDNARTAKAIAAELGIDEVRADLKPDDKVKAIQELEQQYGPVAMTGDGINDAPALATATVGLAMGTAGTDAAIEAADIALMGDDPSRVAYALKLAKASQQISFQNIVFSILVLAVLIPGALLGLLGITAAVFAHEASELLAIANGLRITRKRLA</sequence>
<dbReference type="GO" id="GO:0016887">
    <property type="term" value="F:ATP hydrolysis activity"/>
    <property type="evidence" value="ECO:0007669"/>
    <property type="project" value="InterPro"/>
</dbReference>
<keyword evidence="13" id="KW-0406">Ion transport</keyword>
<dbReference type="InterPro" id="IPR023214">
    <property type="entry name" value="HAD_sf"/>
</dbReference>
<evidence type="ECO:0000256" key="3">
    <source>
        <dbReference type="ARBA" id="ARBA00022448"/>
    </source>
</evidence>
<evidence type="ECO:0000256" key="9">
    <source>
        <dbReference type="ARBA" id="ARBA00022840"/>
    </source>
</evidence>
<evidence type="ECO:0000256" key="12">
    <source>
        <dbReference type="ARBA" id="ARBA00023008"/>
    </source>
</evidence>
<evidence type="ECO:0000256" key="6">
    <source>
        <dbReference type="ARBA" id="ARBA00022723"/>
    </source>
</evidence>
<dbReference type="SFLD" id="SFLDF00027">
    <property type="entry name" value="p-type_atpase"/>
    <property type="match status" value="1"/>
</dbReference>
<dbReference type="Proteomes" id="UP000629098">
    <property type="component" value="Unassembled WGS sequence"/>
</dbReference>
<evidence type="ECO:0000313" key="18">
    <source>
        <dbReference type="Proteomes" id="UP000629098"/>
    </source>
</evidence>
<organism evidence="17 18">
    <name type="scientific">Iningainema tapete BLCC-T55</name>
    <dbReference type="NCBI Taxonomy" id="2748662"/>
    <lineage>
        <taxon>Bacteria</taxon>
        <taxon>Bacillati</taxon>
        <taxon>Cyanobacteriota</taxon>
        <taxon>Cyanophyceae</taxon>
        <taxon>Nostocales</taxon>
        <taxon>Scytonemataceae</taxon>
        <taxon>Iningainema tapete</taxon>
    </lineage>
</organism>
<keyword evidence="7 15" id="KW-0547">Nucleotide-binding</keyword>
<comment type="caution">
    <text evidence="17">The sequence shown here is derived from an EMBL/GenBank/DDBJ whole genome shotgun (WGS) entry which is preliminary data.</text>
</comment>
<dbReference type="PRINTS" id="PR00119">
    <property type="entry name" value="CATATPASE"/>
</dbReference>
<dbReference type="InterPro" id="IPR059000">
    <property type="entry name" value="ATPase_P-type_domA"/>
</dbReference>
<dbReference type="SUPFAM" id="SSF81653">
    <property type="entry name" value="Calcium ATPase, transduction domain A"/>
    <property type="match status" value="1"/>
</dbReference>
<dbReference type="FunFam" id="3.40.50.1000:FF:000020">
    <property type="entry name" value="Probable cation-transporting P-type ATPase"/>
    <property type="match status" value="1"/>
</dbReference>
<dbReference type="InterPro" id="IPR023299">
    <property type="entry name" value="ATPase_P-typ_cyto_dom_N"/>
</dbReference>
<evidence type="ECO:0000256" key="15">
    <source>
        <dbReference type="RuleBase" id="RU362081"/>
    </source>
</evidence>
<comment type="similarity">
    <text evidence="2 15">Belongs to the cation transport ATPase (P-type) (TC 3.A.3) family. Type IB subfamily.</text>
</comment>
<keyword evidence="8" id="KW-0187">Copper transport</keyword>
<dbReference type="EMBL" id="JACXAE010000034">
    <property type="protein sequence ID" value="MBD2772112.1"/>
    <property type="molecule type" value="Genomic_DNA"/>
</dbReference>
<dbReference type="NCBIfam" id="TIGR01494">
    <property type="entry name" value="ATPase_P-type"/>
    <property type="match status" value="1"/>
</dbReference>
<dbReference type="PANTHER" id="PTHR48085">
    <property type="entry name" value="CADMIUM/ZINC-TRANSPORTING ATPASE HMA2-RELATED"/>
    <property type="match status" value="1"/>
</dbReference>
<dbReference type="GO" id="GO:0006825">
    <property type="term" value="P:copper ion transport"/>
    <property type="evidence" value="ECO:0007669"/>
    <property type="project" value="UniProtKB-KW"/>
</dbReference>